<sequence length="209" mass="23502">MSLHPTTESFSGYLPIFTSSERRRFQRVHIDLFGRSVLESKAEHHCRTIDISPGGMRLMSTAMPQIGENVTVYIDALGRFHGRVVRAAPDSFSMTINASPEKREMLADKLTWFANRIALNLSDQRRHERIEPFQKFALLRLDSGVELIVKIRDLSASGVGVDSIFSPPVGERVSIGKTYGKVVRHFEGGFAAEFLTPFPEHAIDETTRL</sequence>
<dbReference type="EMBL" id="CP044331">
    <property type="protein sequence ID" value="QGM98478.1"/>
    <property type="molecule type" value="Genomic_DNA"/>
</dbReference>
<name>A0A6B8M7J6_9HYPH</name>
<feature type="domain" description="PilZ" evidence="1">
    <location>
        <begin position="21"/>
        <end position="107"/>
    </location>
</feature>
<organism evidence="2 3">
    <name type="scientific">Methylocystis parvus</name>
    <dbReference type="NCBI Taxonomy" id="134"/>
    <lineage>
        <taxon>Bacteria</taxon>
        <taxon>Pseudomonadati</taxon>
        <taxon>Pseudomonadota</taxon>
        <taxon>Alphaproteobacteria</taxon>
        <taxon>Hyphomicrobiales</taxon>
        <taxon>Methylocystaceae</taxon>
        <taxon>Methylocystis</taxon>
    </lineage>
</organism>
<dbReference type="InterPro" id="IPR009875">
    <property type="entry name" value="PilZ_domain"/>
</dbReference>
<accession>A0A6B8M7J6</accession>
<evidence type="ECO:0000313" key="2">
    <source>
        <dbReference type="EMBL" id="QGM98478.1"/>
    </source>
</evidence>
<dbReference type="AlphaFoldDB" id="A0A6B8M7J6"/>
<dbReference type="Gene3D" id="2.40.10.220">
    <property type="entry name" value="predicted glycosyltransferase like domains"/>
    <property type="match status" value="1"/>
</dbReference>
<keyword evidence="3" id="KW-1185">Reference proteome</keyword>
<dbReference type="SUPFAM" id="SSF141371">
    <property type="entry name" value="PilZ domain-like"/>
    <property type="match status" value="2"/>
</dbReference>
<protein>
    <submittedName>
        <fullName evidence="2">PilZ domain-containing protein</fullName>
    </submittedName>
</protein>
<dbReference type="Proteomes" id="UP000422569">
    <property type="component" value="Chromosome"/>
</dbReference>
<dbReference type="RefSeq" id="WP_016918090.1">
    <property type="nucleotide sequence ID" value="NZ_CP044331.1"/>
</dbReference>
<evidence type="ECO:0000259" key="1">
    <source>
        <dbReference type="Pfam" id="PF07238"/>
    </source>
</evidence>
<dbReference type="KEGG" id="mpar:F7D14_14010"/>
<dbReference type="Pfam" id="PF07238">
    <property type="entry name" value="PilZ"/>
    <property type="match status" value="1"/>
</dbReference>
<proteinExistence type="predicted"/>
<evidence type="ECO:0000313" key="3">
    <source>
        <dbReference type="Proteomes" id="UP000422569"/>
    </source>
</evidence>
<dbReference type="GO" id="GO:0035438">
    <property type="term" value="F:cyclic-di-GMP binding"/>
    <property type="evidence" value="ECO:0007669"/>
    <property type="project" value="InterPro"/>
</dbReference>
<reference evidence="2 3" key="1">
    <citation type="submission" date="2019-09" db="EMBL/GenBank/DDBJ databases">
        <title>Isolation and complete genome sequencing of Methylocystis species.</title>
        <authorList>
            <person name="Rumah B.L."/>
            <person name="Stead C.E."/>
            <person name="Stevens B.C."/>
            <person name="Minton N.P."/>
            <person name="Grosse-Honebrink A."/>
            <person name="Zhang Y."/>
        </authorList>
    </citation>
    <scope>NUCLEOTIDE SEQUENCE [LARGE SCALE GENOMIC DNA]</scope>
    <source>
        <strain evidence="2 3">BRCS2</strain>
    </source>
</reference>
<gene>
    <name evidence="2" type="ORF">F7D14_14010</name>
</gene>